<dbReference type="RefSeq" id="WP_203031778.1">
    <property type="nucleotide sequence ID" value="NZ_JAEACQ010000226.1"/>
</dbReference>
<accession>A0A937RF33</accession>
<dbReference type="SUPFAM" id="SSF48452">
    <property type="entry name" value="TPR-like"/>
    <property type="match status" value="1"/>
</dbReference>
<name>A0A937RF33_9ACTN</name>
<feature type="non-terminal residue" evidence="1">
    <location>
        <position position="723"/>
    </location>
</feature>
<evidence type="ECO:0000313" key="2">
    <source>
        <dbReference type="Proteomes" id="UP000604475"/>
    </source>
</evidence>
<organism evidence="1 2">
    <name type="scientific">Frankia nepalensis</name>
    <dbReference type="NCBI Taxonomy" id="1836974"/>
    <lineage>
        <taxon>Bacteria</taxon>
        <taxon>Bacillati</taxon>
        <taxon>Actinomycetota</taxon>
        <taxon>Actinomycetes</taxon>
        <taxon>Frankiales</taxon>
        <taxon>Frankiaceae</taxon>
        <taxon>Frankia</taxon>
    </lineage>
</organism>
<dbReference type="SMART" id="SM00028">
    <property type="entry name" value="TPR"/>
    <property type="match status" value="5"/>
</dbReference>
<dbReference type="AlphaFoldDB" id="A0A937RF33"/>
<dbReference type="Gene3D" id="1.25.40.10">
    <property type="entry name" value="Tetratricopeptide repeat domain"/>
    <property type="match status" value="2"/>
</dbReference>
<sequence length="723" mass="77321">MSDGQLNIASRDLYAAGVQNFYGREPGYELAPFPLEAPLPPVEVAPSRLLSVRYRLVPFAGRVAERAELTGWRDGRAALAVRLLSGPGGQGKSRLAARFAVESAAAGWAVWTARETPALAADRGPLPGGAGLLVVVDYAERWPLPELLGLLADRRLSAGVPVRVLLLARSGAGWWESLAHRLDDQDVVVSEQSLGPVAGSLPGREVTFTAAAGRFGELLGVDGSRVGLPTGLDDDVYRLVLTVHMAALAGVDALRTGSSVPEDPGRLSEYLLRRERDHWRRLHATGARPVATVPEVMGRAVFAATLTRPLPYEAAMTVLERVGLASAPEVAGQILSDHAVCYPPSDPSLVLEPLYPDRLGEDFLALTLPGATGRRDGDPWADSAMSRLIVPKAGEAVPVWADRAWPVLVETAKRWPHVGGRLLAVLREDPSLAMAAGGAVLTALASWNDMDLDVLASVERHFPDHRRADLDAGVAAVTARLHTYWIGQTGDPAVQARLWERLAWRLGNAGRREEALAAGEQGVEIRRRLAGANPAAFEPDLAAALTNLGAMLSGLGRREEALVTTEQAVEIYRRLAGANPAAFEPDLARSLTNLGALLSELGRRKEALAATAQAVEIRRRLAGANPAAFEPDLAGAVDNLGVRLSGLGRREEALAATAQAVEIRRRLVEANPAAFEPDLARSLNNLGVRLSELGRRKEALVATEQAVEIYRRLVEANPAAFEP</sequence>
<comment type="caution">
    <text evidence="1">The sequence shown here is derived from an EMBL/GenBank/DDBJ whole genome shotgun (WGS) entry which is preliminary data.</text>
</comment>
<dbReference type="EMBL" id="JAEACQ010000226">
    <property type="protein sequence ID" value="MBL7629255.1"/>
    <property type="molecule type" value="Genomic_DNA"/>
</dbReference>
<keyword evidence="2" id="KW-1185">Reference proteome</keyword>
<dbReference type="PANTHER" id="PTHR19959">
    <property type="entry name" value="KINESIN LIGHT CHAIN"/>
    <property type="match status" value="1"/>
</dbReference>
<dbReference type="InterPro" id="IPR019734">
    <property type="entry name" value="TPR_rpt"/>
</dbReference>
<dbReference type="Pfam" id="PF13424">
    <property type="entry name" value="TPR_12"/>
    <property type="match status" value="1"/>
</dbReference>
<dbReference type="Pfam" id="PF13374">
    <property type="entry name" value="TPR_10"/>
    <property type="match status" value="3"/>
</dbReference>
<protein>
    <submittedName>
        <fullName evidence="1">Tetratricopeptide repeat protein</fullName>
    </submittedName>
</protein>
<dbReference type="PANTHER" id="PTHR19959:SF119">
    <property type="entry name" value="FUNGAL LIPASE-LIKE DOMAIN-CONTAINING PROTEIN"/>
    <property type="match status" value="1"/>
</dbReference>
<dbReference type="Proteomes" id="UP000604475">
    <property type="component" value="Unassembled WGS sequence"/>
</dbReference>
<reference evidence="1" key="1">
    <citation type="submission" date="2020-12" db="EMBL/GenBank/DDBJ databases">
        <title>Genomic characterization of non-nitrogen-fixing Frankia strains.</title>
        <authorList>
            <person name="Carlos-Shanley C."/>
            <person name="Guerra T."/>
            <person name="Hahn D."/>
        </authorList>
    </citation>
    <scope>NUCLEOTIDE SEQUENCE</scope>
    <source>
        <strain evidence="1">CN6</strain>
    </source>
</reference>
<gene>
    <name evidence="1" type="ORF">I7412_19225</name>
</gene>
<dbReference type="InterPro" id="IPR011990">
    <property type="entry name" value="TPR-like_helical_dom_sf"/>
</dbReference>
<evidence type="ECO:0000313" key="1">
    <source>
        <dbReference type="EMBL" id="MBL7629255.1"/>
    </source>
</evidence>
<proteinExistence type="predicted"/>